<keyword evidence="1" id="KW-0175">Coiled coil</keyword>
<proteinExistence type="predicted"/>
<feature type="coiled-coil region" evidence="1">
    <location>
        <begin position="1305"/>
        <end position="1332"/>
    </location>
</feature>
<dbReference type="OrthoDB" id="422540at2759"/>
<sequence>MIDRFTRWPEVVPLANTSADTNPDHRHHRLRSEVPERPVVRTHHRARYDVGTGVSVPPTNERNGRKRWIDALPLALLGIRSSVKEDLRHAPAELVYGSPLRLPGVFFTETLPSNAAALSDHLRILFDSIRPTLTRTAPSRKWFVSKELKKCTHVFVQNDAPRPPLSPTYDGPYLVLSRAGKTITILCQNKSRTISLDRVKPAFLDSADAPQVQNTQLVHHEASRRDVAASRSHNRSKSYHDFIWGKAVLWNHSYYLSTCGVSCLVDQVDLVVENVVLEIPSYGLRKIQQRFEDLRRENFSLKVSLSYAQLKLQELGATDVYFNRAESFDDFSAVKKQLAEKEIAFAKARYLLLDIKEWNEEIQIRDEKIMSLREKQRTAERVYQEAEILKTKCEKLKEEKEVYERMLKELQLSYDILLEQLKAANDSVCDDDGSGSMVLMSKKEAIILDLKTTIAHLEAELDEKCNKLKQYANIDMETLENCVKNYKINYLKKAAFPEIEPEFQSKLRQVYDRTKHLYSRLKSSAAALNAVRMKLANANGNELSNIAGLSALNEDILENMNATAAFISLLEGNSFSQSLINGGDGGGGTDNMFLHIVEVEEEVKQLRQHLDARDKHIEELDGLLKSRQKIIDSLNLELDAFLLKKESSVDKAVETEVVIKATEDKGVLCKLSFDPTSFDWPNSVTERCDWLPNFSCNFIQMLDLFAQITQRNDISDSKRDEYVGNLLTNMCETVLPLISQKNATHSTNGVDDDEEENESFPINVADLSVKPEAILIAELKTILSTVRAWCSCRDSLRTEEFEEELRKMTIALKMCISATNAICKINNNTNNANETTDSAKESLKIEPKKDCTANGTTEIDGKGILEVPDVGLKERNAKLEKYIKLLKGKFKKLEKYLIIGDEEVQLSKNSSLTDLDRLDRVEMLLRSSDTREKQLSATIEQLEQNNERLAEYVRTIEATVDDQSCWKNRCLDLQRKYDLAKLKIETLQHIRAVRMKLANANGNELSNIDGLSTLNEDILENMNATAAFISLLEGNSFSHSMINGGDGSGGTGNMFLHIVEVEEEVKQLRQHVDPRDKDIEELNGLLKSRQKIIDCLKLELDAFLLKKESSVGKAVETEVVIQASEDKVTERCDWLPNFSCNFIQMLDLFAQRNDSSYSKRDEYIENLLTNMCEAVLPLISQKNATHSTNVVEQEDDDEEENESCPINVADLSVKLETILIAELRTVLSTVRAWLMDDLAELLTSSQKNISIAMNQFVKLLSESKKPKEQQVNLSKLIKDLKRSLENVPTCNVSIGACIQDTNGSLDDILIENKHLQQMVQQLQQELDDVRGELCSTVKDFDDYKSLVSDANRIIKEDLKKTGKVLQKFKKK</sequence>
<dbReference type="Proteomes" id="UP000055024">
    <property type="component" value="Unassembled WGS sequence"/>
</dbReference>
<evidence type="ECO:0000256" key="1">
    <source>
        <dbReference type="SAM" id="Coils"/>
    </source>
</evidence>
<protein>
    <submittedName>
        <fullName evidence="2">Uncharacterized protein</fullName>
    </submittedName>
</protein>
<accession>A0A0V1H263</accession>
<dbReference type="PANTHER" id="PTHR38681">
    <property type="entry name" value="RETROVIRUS-RELATED POL POLYPROTEIN FROM TRANSPOSON 412-LIKE PROTEIN-RELATED"/>
    <property type="match status" value="1"/>
</dbReference>
<feature type="coiled-coil region" evidence="1">
    <location>
        <begin position="925"/>
        <end position="959"/>
    </location>
</feature>
<organism evidence="2 3">
    <name type="scientific">Trichinella zimbabwensis</name>
    <dbReference type="NCBI Taxonomy" id="268475"/>
    <lineage>
        <taxon>Eukaryota</taxon>
        <taxon>Metazoa</taxon>
        <taxon>Ecdysozoa</taxon>
        <taxon>Nematoda</taxon>
        <taxon>Enoplea</taxon>
        <taxon>Dorylaimia</taxon>
        <taxon>Trichinellida</taxon>
        <taxon>Trichinellidae</taxon>
        <taxon>Trichinella</taxon>
    </lineage>
</organism>
<comment type="caution">
    <text evidence="2">The sequence shown here is derived from an EMBL/GenBank/DDBJ whole genome shotgun (WGS) entry which is preliminary data.</text>
</comment>
<dbReference type="EMBL" id="JYDP01000158">
    <property type="protein sequence ID" value="KRZ04696.1"/>
    <property type="molecule type" value="Genomic_DNA"/>
</dbReference>
<reference evidence="2 3" key="1">
    <citation type="submission" date="2015-01" db="EMBL/GenBank/DDBJ databases">
        <title>Evolution of Trichinella species and genotypes.</title>
        <authorList>
            <person name="Korhonen P.K."/>
            <person name="Edoardo P."/>
            <person name="Giuseppe L.R."/>
            <person name="Gasser R.B."/>
        </authorList>
    </citation>
    <scope>NUCLEOTIDE SEQUENCE [LARGE SCALE GENOMIC DNA]</scope>
    <source>
        <strain evidence="2">ISS1029</strain>
    </source>
</reference>
<name>A0A0V1H263_9BILA</name>
<evidence type="ECO:0000313" key="2">
    <source>
        <dbReference type="EMBL" id="KRZ04696.1"/>
    </source>
</evidence>
<keyword evidence="3" id="KW-1185">Reference proteome</keyword>
<evidence type="ECO:0000313" key="3">
    <source>
        <dbReference type="Proteomes" id="UP000055024"/>
    </source>
</evidence>
<dbReference type="PANTHER" id="PTHR38681:SF1">
    <property type="entry name" value="RETROVIRUS-RELATED POL POLYPROTEIN FROM TRANSPOSON 412-LIKE PROTEIN"/>
    <property type="match status" value="1"/>
</dbReference>
<feature type="coiled-coil region" evidence="1">
    <location>
        <begin position="355"/>
        <end position="474"/>
    </location>
</feature>
<gene>
    <name evidence="2" type="ORF">T11_6518</name>
</gene>